<evidence type="ECO:0000259" key="1">
    <source>
        <dbReference type="Pfam" id="PF01248"/>
    </source>
</evidence>
<dbReference type="Proteomes" id="UP000886857">
    <property type="component" value="Unassembled WGS sequence"/>
</dbReference>
<proteinExistence type="predicted"/>
<organism evidence="2 3">
    <name type="scientific">Candidatus Limadaptatus stercoripullorum</name>
    <dbReference type="NCBI Taxonomy" id="2840846"/>
    <lineage>
        <taxon>Bacteria</taxon>
        <taxon>Bacillati</taxon>
        <taxon>Bacillota</taxon>
        <taxon>Clostridia</taxon>
        <taxon>Eubacteriales</taxon>
        <taxon>Candidatus Limadaptatus</taxon>
    </lineage>
</organism>
<evidence type="ECO:0000313" key="2">
    <source>
        <dbReference type="EMBL" id="HIU99122.1"/>
    </source>
</evidence>
<accession>A0A9D1SVY7</accession>
<name>A0A9D1SVY7_9FIRM</name>
<sequence length="100" mass="10455">MSENEKKEMIKLLKVSPKVVGSKQVSRGISEGTIGCVIVAEDAERGLKKRLVTAATEAGLRVLTAPNMEWLGRNAGIEVGAAAVGIERAGGQDTDCTCKG</sequence>
<reference evidence="2" key="1">
    <citation type="submission" date="2020-10" db="EMBL/GenBank/DDBJ databases">
        <authorList>
            <person name="Gilroy R."/>
        </authorList>
    </citation>
    <scope>NUCLEOTIDE SEQUENCE</scope>
    <source>
        <strain evidence="2">10406</strain>
    </source>
</reference>
<comment type="caution">
    <text evidence="2">The sequence shown here is derived from an EMBL/GenBank/DDBJ whole genome shotgun (WGS) entry which is preliminary data.</text>
</comment>
<dbReference type="Pfam" id="PF01248">
    <property type="entry name" value="Ribosomal_L7Ae"/>
    <property type="match status" value="1"/>
</dbReference>
<reference evidence="2" key="2">
    <citation type="journal article" date="2021" name="PeerJ">
        <title>Extensive microbial diversity within the chicken gut microbiome revealed by metagenomics and culture.</title>
        <authorList>
            <person name="Gilroy R."/>
            <person name="Ravi A."/>
            <person name="Getino M."/>
            <person name="Pursley I."/>
            <person name="Horton D.L."/>
            <person name="Alikhan N.F."/>
            <person name="Baker D."/>
            <person name="Gharbi K."/>
            <person name="Hall N."/>
            <person name="Watson M."/>
            <person name="Adriaenssens E.M."/>
            <person name="Foster-Nyarko E."/>
            <person name="Jarju S."/>
            <person name="Secka A."/>
            <person name="Antonio M."/>
            <person name="Oren A."/>
            <person name="Chaudhuri R.R."/>
            <person name="La Ragione R."/>
            <person name="Hildebrand F."/>
            <person name="Pallen M.J."/>
        </authorList>
    </citation>
    <scope>NUCLEOTIDE SEQUENCE</scope>
    <source>
        <strain evidence="2">10406</strain>
    </source>
</reference>
<dbReference type="AlphaFoldDB" id="A0A9D1SVY7"/>
<feature type="domain" description="Ribosomal protein eL8/eL30/eS12/Gadd45" evidence="1">
    <location>
        <begin position="14"/>
        <end position="91"/>
    </location>
</feature>
<dbReference type="InterPro" id="IPR029064">
    <property type="entry name" value="Ribosomal_eL30-like_sf"/>
</dbReference>
<gene>
    <name evidence="2" type="ORF">IAC73_04710</name>
</gene>
<dbReference type="SUPFAM" id="SSF55315">
    <property type="entry name" value="L30e-like"/>
    <property type="match status" value="1"/>
</dbReference>
<dbReference type="Gene3D" id="3.30.1330.30">
    <property type="match status" value="1"/>
</dbReference>
<dbReference type="EMBL" id="DVOE01000071">
    <property type="protein sequence ID" value="HIU99122.1"/>
    <property type="molecule type" value="Genomic_DNA"/>
</dbReference>
<dbReference type="InterPro" id="IPR004038">
    <property type="entry name" value="Ribosomal_eL8/eL30/eS12/Gad45"/>
</dbReference>
<evidence type="ECO:0000313" key="3">
    <source>
        <dbReference type="Proteomes" id="UP000886857"/>
    </source>
</evidence>
<protein>
    <submittedName>
        <fullName evidence="2">Ribosomal L7Ae/L30e/S12e/Gadd45 family protein</fullName>
    </submittedName>
</protein>